<protein>
    <submittedName>
        <fullName evidence="2">Unplaced genomic scaffold scaffold_5930, whole genome shotgun sequence</fullName>
    </submittedName>
</protein>
<organism evidence="2 3">
    <name type="scientific">Paxillus rubicundulus Ve08.2h10</name>
    <dbReference type="NCBI Taxonomy" id="930991"/>
    <lineage>
        <taxon>Eukaryota</taxon>
        <taxon>Fungi</taxon>
        <taxon>Dikarya</taxon>
        <taxon>Basidiomycota</taxon>
        <taxon>Agaricomycotina</taxon>
        <taxon>Agaricomycetes</taxon>
        <taxon>Agaricomycetidae</taxon>
        <taxon>Boletales</taxon>
        <taxon>Paxilineae</taxon>
        <taxon>Paxillaceae</taxon>
        <taxon>Paxillus</taxon>
    </lineage>
</organism>
<accession>A0A0D0BLH8</accession>
<reference evidence="2 3" key="1">
    <citation type="submission" date="2014-04" db="EMBL/GenBank/DDBJ databases">
        <authorList>
            <consortium name="DOE Joint Genome Institute"/>
            <person name="Kuo A."/>
            <person name="Kohler A."/>
            <person name="Jargeat P."/>
            <person name="Nagy L.G."/>
            <person name="Floudas D."/>
            <person name="Copeland A."/>
            <person name="Barry K.W."/>
            <person name="Cichocki N."/>
            <person name="Veneault-Fourrey C."/>
            <person name="LaButti K."/>
            <person name="Lindquist E.A."/>
            <person name="Lipzen A."/>
            <person name="Lundell T."/>
            <person name="Morin E."/>
            <person name="Murat C."/>
            <person name="Sun H."/>
            <person name="Tunlid A."/>
            <person name="Henrissat B."/>
            <person name="Grigoriev I.V."/>
            <person name="Hibbett D.S."/>
            <person name="Martin F."/>
            <person name="Nordberg H.P."/>
            <person name="Cantor M.N."/>
            <person name="Hua S.X."/>
        </authorList>
    </citation>
    <scope>NUCLEOTIDE SEQUENCE [LARGE SCALE GENOMIC DNA]</scope>
    <source>
        <strain evidence="2 3">Ve08.2h10</strain>
    </source>
</reference>
<evidence type="ECO:0000313" key="2">
    <source>
        <dbReference type="EMBL" id="KIK72507.1"/>
    </source>
</evidence>
<proteinExistence type="predicted"/>
<reference evidence="3" key="2">
    <citation type="submission" date="2015-01" db="EMBL/GenBank/DDBJ databases">
        <title>Evolutionary Origins and Diversification of the Mycorrhizal Mutualists.</title>
        <authorList>
            <consortium name="DOE Joint Genome Institute"/>
            <consortium name="Mycorrhizal Genomics Consortium"/>
            <person name="Kohler A."/>
            <person name="Kuo A."/>
            <person name="Nagy L.G."/>
            <person name="Floudas D."/>
            <person name="Copeland A."/>
            <person name="Barry K.W."/>
            <person name="Cichocki N."/>
            <person name="Veneault-Fourrey C."/>
            <person name="LaButti K."/>
            <person name="Lindquist E.A."/>
            <person name="Lipzen A."/>
            <person name="Lundell T."/>
            <person name="Morin E."/>
            <person name="Murat C."/>
            <person name="Riley R."/>
            <person name="Ohm R."/>
            <person name="Sun H."/>
            <person name="Tunlid A."/>
            <person name="Henrissat B."/>
            <person name="Grigoriev I.V."/>
            <person name="Hibbett D.S."/>
            <person name="Martin F."/>
        </authorList>
    </citation>
    <scope>NUCLEOTIDE SEQUENCE [LARGE SCALE GENOMIC DNA]</scope>
    <source>
        <strain evidence="3">Ve08.2h10</strain>
    </source>
</reference>
<dbReference type="InParanoid" id="A0A0D0BLH8"/>
<gene>
    <name evidence="2" type="ORF">PAXRUDRAFT_21908</name>
</gene>
<feature type="region of interest" description="Disordered" evidence="1">
    <location>
        <begin position="1"/>
        <end position="62"/>
    </location>
</feature>
<evidence type="ECO:0000313" key="3">
    <source>
        <dbReference type="Proteomes" id="UP000054538"/>
    </source>
</evidence>
<dbReference type="AlphaFoldDB" id="A0A0D0BLH8"/>
<name>A0A0D0BLH8_9AGAM</name>
<keyword evidence="3" id="KW-1185">Reference proteome</keyword>
<dbReference type="HOGENOM" id="CLU_192406_0_0_1"/>
<feature type="compositionally biased region" description="Basic and acidic residues" evidence="1">
    <location>
        <begin position="37"/>
        <end position="48"/>
    </location>
</feature>
<sequence>MARRSTTRTDDRHPGKWKRKLAGEKPGPSSTSRTKGQKADRVPPKSQERSNNGSDKQQRRPK</sequence>
<dbReference type="Proteomes" id="UP000054538">
    <property type="component" value="Unassembled WGS sequence"/>
</dbReference>
<evidence type="ECO:0000256" key="1">
    <source>
        <dbReference type="SAM" id="MobiDB-lite"/>
    </source>
</evidence>
<dbReference type="EMBL" id="KN830752">
    <property type="protein sequence ID" value="KIK72507.1"/>
    <property type="molecule type" value="Genomic_DNA"/>
</dbReference>